<dbReference type="Proteomes" id="UP000008743">
    <property type="component" value="Unassembled WGS sequence"/>
</dbReference>
<gene>
    <name evidence="7" type="ORF">CAOG_005035</name>
</gene>
<name>A0A0D2UH07_CAPO3</name>
<dbReference type="GO" id="GO:0008168">
    <property type="term" value="F:methyltransferase activity"/>
    <property type="evidence" value="ECO:0007669"/>
    <property type="project" value="UniProtKB-KW"/>
</dbReference>
<keyword evidence="7" id="KW-0808">Transferase</keyword>
<dbReference type="STRING" id="595528.A0A0D2UH07"/>
<dbReference type="PANTHER" id="PTHR19384">
    <property type="entry name" value="NITRIC OXIDE SYNTHASE-RELATED"/>
    <property type="match status" value="1"/>
</dbReference>
<dbReference type="Pfam" id="PF00175">
    <property type="entry name" value="NAD_binding_1"/>
    <property type="match status" value="1"/>
</dbReference>
<keyword evidence="2" id="KW-0285">Flavoprotein</keyword>
<dbReference type="PRINTS" id="PR00371">
    <property type="entry name" value="FPNCR"/>
</dbReference>
<dbReference type="InParanoid" id="A0A0D2UH07"/>
<dbReference type="GO" id="GO:0010181">
    <property type="term" value="F:FMN binding"/>
    <property type="evidence" value="ECO:0007669"/>
    <property type="project" value="TreeGrafter"/>
</dbReference>
<feature type="domain" description="FAD-binding FR-type" evidence="6">
    <location>
        <begin position="140"/>
        <end position="393"/>
    </location>
</feature>
<dbReference type="AlphaFoldDB" id="A0A0D2UH07"/>
<dbReference type="Gene3D" id="1.20.990.10">
    <property type="entry name" value="NADPH-cytochrome p450 Reductase, Chain A, domain 3"/>
    <property type="match status" value="1"/>
</dbReference>
<dbReference type="Gene3D" id="3.40.50.80">
    <property type="entry name" value="Nucleotide-binding domain of ferredoxin-NADP reductase (FNR) module"/>
    <property type="match status" value="1"/>
</dbReference>
<dbReference type="OrthoDB" id="1856718at2759"/>
<dbReference type="FunFam" id="1.20.990.10:FF:000007">
    <property type="entry name" value="Methionine synthase reductase"/>
    <property type="match status" value="1"/>
</dbReference>
<dbReference type="Pfam" id="PF00667">
    <property type="entry name" value="FAD_binding_1"/>
    <property type="match status" value="1"/>
</dbReference>
<dbReference type="PROSITE" id="PS51384">
    <property type="entry name" value="FAD_FR"/>
    <property type="match status" value="1"/>
</dbReference>
<dbReference type="InterPro" id="IPR001709">
    <property type="entry name" value="Flavoprot_Pyr_Nucl_cyt_Rdtase"/>
</dbReference>
<keyword evidence="3" id="KW-0274">FAD</keyword>
<dbReference type="EMBL" id="KE346367">
    <property type="protein sequence ID" value="KJE94391.1"/>
    <property type="molecule type" value="Genomic_DNA"/>
</dbReference>
<dbReference type="GO" id="GO:0050667">
    <property type="term" value="P:homocysteine metabolic process"/>
    <property type="evidence" value="ECO:0007669"/>
    <property type="project" value="TreeGrafter"/>
</dbReference>
<dbReference type="Gene3D" id="2.40.30.10">
    <property type="entry name" value="Translation factors"/>
    <property type="match status" value="1"/>
</dbReference>
<keyword evidence="4" id="KW-0560">Oxidoreductase</keyword>
<dbReference type="SUPFAM" id="SSF52343">
    <property type="entry name" value="Ferredoxin reductase-like, C-terminal NADP-linked domain"/>
    <property type="match status" value="1"/>
</dbReference>
<sequence length="603" mass="64790">MCCGFWKVGQHVSSDLLAHWWCGFGRLQLVVEPWTEKLWPALAAVVSEMAGSTGSTSATLAQNSSSSSSADAPSVAADKSSPSAAAPAQPSVGSSAPVVAADAPVVPADPAGLPRLPTASITLALRTEPAVDLLTRLNGRDLQLVGLKSVSRLTSLTSNSDRTVLQAVVDITNTALSDGRYSPGDAFGVFCPNDTARTHELLSHLGAKFDQSVDLTPAGMAKELPVHIPAQATLGHLFSWCIDVRSAPKKTFLRTLAEYATNPLERHRILTYCSREGSAIYETDIRTPCLDLLDVLRSFPSCRPPVERIIEALPPLQPRYYSAASAPLAHPNELHFAFTVASFSPVNGGLSASRSTHGLATHWFEQQMLSNLPADQLPRVPLFVRPVNDFHPPTDVSKPLIMVGPGTGVAPFIGFLHERRVQRERFLATLSAESDADKAAALERAFGRTTLFFGCRNQKHDFLYEEQLRQLVACGALTSLHVCFSRDVPESGTATATEPSATDAPIDLGAAAASTPASTPAAAAARVQYVQDNMLLHYTEVLDGMMRHDGVLFVCGDAKNMAKDVHDTLGKLLVLHEGQSSDQATALLSQWSLSKRYLRDVWA</sequence>
<dbReference type="GO" id="GO:0050660">
    <property type="term" value="F:flavin adenine dinucleotide binding"/>
    <property type="evidence" value="ECO:0007669"/>
    <property type="project" value="TreeGrafter"/>
</dbReference>
<reference evidence="8" key="1">
    <citation type="submission" date="2011-02" db="EMBL/GenBank/DDBJ databases">
        <title>The Genome Sequence of Capsaspora owczarzaki ATCC 30864.</title>
        <authorList>
            <person name="Russ C."/>
            <person name="Cuomo C."/>
            <person name="Burger G."/>
            <person name="Gray M.W."/>
            <person name="Holland P.W.H."/>
            <person name="King N."/>
            <person name="Lang F.B.F."/>
            <person name="Roger A.J."/>
            <person name="Ruiz-Trillo I."/>
            <person name="Young S.K."/>
            <person name="Zeng Q."/>
            <person name="Gargeya S."/>
            <person name="Alvarado L."/>
            <person name="Berlin A."/>
            <person name="Chapman S.B."/>
            <person name="Chen Z."/>
            <person name="Freedman E."/>
            <person name="Gellesch M."/>
            <person name="Goldberg J."/>
            <person name="Griggs A."/>
            <person name="Gujja S."/>
            <person name="Heilman E."/>
            <person name="Heiman D."/>
            <person name="Howarth C."/>
            <person name="Mehta T."/>
            <person name="Neiman D."/>
            <person name="Pearson M."/>
            <person name="Roberts A."/>
            <person name="Saif S."/>
            <person name="Shea T."/>
            <person name="Shenoy N."/>
            <person name="Sisk P."/>
            <person name="Stolte C."/>
            <person name="Sykes S."/>
            <person name="White J."/>
            <person name="Yandava C."/>
            <person name="Haas B."/>
            <person name="Nusbaum C."/>
            <person name="Birren B."/>
        </authorList>
    </citation>
    <scope>NUCLEOTIDE SEQUENCE</scope>
    <source>
        <strain evidence="8">ATCC 30864</strain>
    </source>
</reference>
<dbReference type="GO" id="GO:0032259">
    <property type="term" value="P:methylation"/>
    <property type="evidence" value="ECO:0007669"/>
    <property type="project" value="UniProtKB-KW"/>
</dbReference>
<proteinExistence type="predicted"/>
<dbReference type="GO" id="GO:0005829">
    <property type="term" value="C:cytosol"/>
    <property type="evidence" value="ECO:0007669"/>
    <property type="project" value="TreeGrafter"/>
</dbReference>
<evidence type="ECO:0000259" key="6">
    <source>
        <dbReference type="PROSITE" id="PS51384"/>
    </source>
</evidence>
<feature type="compositionally biased region" description="Low complexity" evidence="5">
    <location>
        <begin position="64"/>
        <end position="93"/>
    </location>
</feature>
<dbReference type="PANTHER" id="PTHR19384:SF84">
    <property type="entry name" value="METHIONINE SYNTHASE REDUCTASE"/>
    <property type="match status" value="1"/>
</dbReference>
<keyword evidence="8" id="KW-1185">Reference proteome</keyword>
<dbReference type="InterPro" id="IPR023173">
    <property type="entry name" value="NADPH_Cyt_P450_Rdtase_alpha"/>
</dbReference>
<protein>
    <submittedName>
        <fullName evidence="7">5-methyltetrahydrofolate-homocysteine methyltransferase reductase</fullName>
    </submittedName>
</protein>
<dbReference type="eggNOG" id="KOG1158">
    <property type="taxonomic scope" value="Eukaryota"/>
</dbReference>
<evidence type="ECO:0000256" key="1">
    <source>
        <dbReference type="ARBA" id="ARBA00001974"/>
    </source>
</evidence>
<comment type="cofactor">
    <cofactor evidence="1">
        <name>FAD</name>
        <dbReference type="ChEBI" id="CHEBI:57692"/>
    </cofactor>
</comment>
<evidence type="ECO:0000313" key="8">
    <source>
        <dbReference type="Proteomes" id="UP000008743"/>
    </source>
</evidence>
<feature type="region of interest" description="Disordered" evidence="5">
    <location>
        <begin position="55"/>
        <end position="93"/>
    </location>
</feature>
<evidence type="ECO:0000313" key="7">
    <source>
        <dbReference type="EMBL" id="KJE94391.1"/>
    </source>
</evidence>
<dbReference type="InterPro" id="IPR017927">
    <property type="entry name" value="FAD-bd_FR_type"/>
</dbReference>
<evidence type="ECO:0000256" key="3">
    <source>
        <dbReference type="ARBA" id="ARBA00022827"/>
    </source>
</evidence>
<dbReference type="SUPFAM" id="SSF63380">
    <property type="entry name" value="Riboflavin synthase domain-like"/>
    <property type="match status" value="1"/>
</dbReference>
<keyword evidence="7" id="KW-0489">Methyltransferase</keyword>
<evidence type="ECO:0000256" key="4">
    <source>
        <dbReference type="ARBA" id="ARBA00023002"/>
    </source>
</evidence>
<dbReference type="InterPro" id="IPR001433">
    <property type="entry name" value="OxRdtase_FAD/NAD-bd"/>
</dbReference>
<organism evidence="7 8">
    <name type="scientific">Capsaspora owczarzaki (strain ATCC 30864)</name>
    <dbReference type="NCBI Taxonomy" id="595528"/>
    <lineage>
        <taxon>Eukaryota</taxon>
        <taxon>Filasterea</taxon>
        <taxon>Capsaspora</taxon>
    </lineage>
</organism>
<dbReference type="InterPro" id="IPR017938">
    <property type="entry name" value="Riboflavin_synthase-like_b-brl"/>
</dbReference>
<accession>A0A0D2UH07</accession>
<dbReference type="GO" id="GO:0030586">
    <property type="term" value="F:[methionine synthase] reductase (NADPH) activity"/>
    <property type="evidence" value="ECO:0007669"/>
    <property type="project" value="TreeGrafter"/>
</dbReference>
<evidence type="ECO:0000256" key="2">
    <source>
        <dbReference type="ARBA" id="ARBA00022630"/>
    </source>
</evidence>
<dbReference type="InterPro" id="IPR003097">
    <property type="entry name" value="CysJ-like_FAD-binding"/>
</dbReference>
<dbReference type="GO" id="GO:0009086">
    <property type="term" value="P:methionine biosynthetic process"/>
    <property type="evidence" value="ECO:0007669"/>
    <property type="project" value="TreeGrafter"/>
</dbReference>
<dbReference type="PhylomeDB" id="A0A0D2UH07"/>
<dbReference type="FunCoup" id="A0A0D2UH07">
    <property type="interactions" value="233"/>
</dbReference>
<evidence type="ECO:0000256" key="5">
    <source>
        <dbReference type="SAM" id="MobiDB-lite"/>
    </source>
</evidence>
<dbReference type="InterPro" id="IPR039261">
    <property type="entry name" value="FNR_nucleotide-bd"/>
</dbReference>